<protein>
    <submittedName>
        <fullName evidence="1">Uncharacterized protein</fullName>
    </submittedName>
</protein>
<dbReference type="EMBL" id="JBDJPC010000017">
    <property type="protein sequence ID" value="KAL1487834.1"/>
    <property type="molecule type" value="Genomic_DNA"/>
</dbReference>
<dbReference type="AlphaFoldDB" id="A0ABD1E298"/>
<comment type="caution">
    <text evidence="1">The sequence shown here is derived from an EMBL/GenBank/DDBJ whole genome shotgun (WGS) entry which is preliminary data.</text>
</comment>
<proteinExistence type="predicted"/>
<keyword evidence="2" id="KW-1185">Reference proteome</keyword>
<accession>A0ABD1E298</accession>
<evidence type="ECO:0000313" key="2">
    <source>
        <dbReference type="Proteomes" id="UP001566132"/>
    </source>
</evidence>
<evidence type="ECO:0000313" key="1">
    <source>
        <dbReference type="EMBL" id="KAL1487834.1"/>
    </source>
</evidence>
<name>A0ABD1E298_HYPHA</name>
<dbReference type="Proteomes" id="UP001566132">
    <property type="component" value="Unassembled WGS sequence"/>
</dbReference>
<reference evidence="1 2" key="1">
    <citation type="submission" date="2024-05" db="EMBL/GenBank/DDBJ databases">
        <title>Genetic variation in Jamaican populations of the coffee berry borer (Hypothenemus hampei).</title>
        <authorList>
            <person name="Errbii M."/>
            <person name="Myrie A."/>
        </authorList>
    </citation>
    <scope>NUCLEOTIDE SEQUENCE [LARGE SCALE GENOMIC DNA]</scope>
    <source>
        <strain evidence="1">JA-Hopewell-2020-01-JO</strain>
        <tissue evidence="1">Whole body</tissue>
    </source>
</reference>
<sequence>MTTCGFWVLKRTADGNITTTNLNISKAAMITTETANPTLIKIKTSFSDLEEGVQVNVLKKGKTLADLRQSARIEKLVNYAKKKLCHVVDLNPLKKNQKKQHPRHPEDCGTQVYAYEKLYLGPLKFL</sequence>
<organism evidence="1 2">
    <name type="scientific">Hypothenemus hampei</name>
    <name type="common">Coffee berry borer</name>
    <dbReference type="NCBI Taxonomy" id="57062"/>
    <lineage>
        <taxon>Eukaryota</taxon>
        <taxon>Metazoa</taxon>
        <taxon>Ecdysozoa</taxon>
        <taxon>Arthropoda</taxon>
        <taxon>Hexapoda</taxon>
        <taxon>Insecta</taxon>
        <taxon>Pterygota</taxon>
        <taxon>Neoptera</taxon>
        <taxon>Endopterygota</taxon>
        <taxon>Coleoptera</taxon>
        <taxon>Polyphaga</taxon>
        <taxon>Cucujiformia</taxon>
        <taxon>Curculionidae</taxon>
        <taxon>Scolytinae</taxon>
        <taxon>Hypothenemus</taxon>
    </lineage>
</organism>
<gene>
    <name evidence="1" type="ORF">ABEB36_015484</name>
</gene>